<protein>
    <submittedName>
        <fullName evidence="3">4Fe-4S binding protein</fullName>
    </submittedName>
</protein>
<dbReference type="InterPro" id="IPR017896">
    <property type="entry name" value="4Fe4S_Fe-S-bd"/>
</dbReference>
<dbReference type="AlphaFoldDB" id="A0A943UW91"/>
<feature type="domain" description="4Fe-4S ferredoxin-type" evidence="2">
    <location>
        <begin position="52"/>
        <end position="88"/>
    </location>
</feature>
<evidence type="ECO:0000313" key="3">
    <source>
        <dbReference type="EMBL" id="MBS6940284.1"/>
    </source>
</evidence>
<gene>
    <name evidence="3" type="ORF">KH142_02160</name>
</gene>
<comment type="caution">
    <text evidence="3">The sequence shown here is derived from an EMBL/GenBank/DDBJ whole genome shotgun (WGS) entry which is preliminary data.</text>
</comment>
<dbReference type="EMBL" id="JAGZSV010000021">
    <property type="protein sequence ID" value="MBS6940284.1"/>
    <property type="molecule type" value="Genomic_DNA"/>
</dbReference>
<accession>A0A943UW91</accession>
<proteinExistence type="predicted"/>
<feature type="domain" description="4Fe-4S ferredoxin-type" evidence="2">
    <location>
        <begin position="120"/>
        <end position="155"/>
    </location>
</feature>
<evidence type="ECO:0000313" key="4">
    <source>
        <dbReference type="Proteomes" id="UP000727506"/>
    </source>
</evidence>
<keyword evidence="1" id="KW-0812">Transmembrane</keyword>
<feature type="transmembrane region" description="Helical" evidence="1">
    <location>
        <begin position="164"/>
        <end position="180"/>
    </location>
</feature>
<keyword evidence="1" id="KW-1133">Transmembrane helix</keyword>
<keyword evidence="1" id="KW-0472">Membrane</keyword>
<sequence>MRKVRYLRFAVALAAVLAVFASMQHHGVAVGSICMLCPVGFLSLTAASGSVAWALVPGVVAGLAIVLLVGRAFCSWLCPTGALKNLFGGRNPRGVAGRAGRAPGPCAHSCSAGSLKAQAVVLIVLLAVSFVVHFPVFCLICPIGLALGTVYAVSRAFVLWQPDWELAIFPLMLLAEVFLFKRWCSDICPWGFALSLVAKVRTKLGFAVGPRSKAPAGRFIMTAPCRVRDFATRRAPWTRYATTGFSASGSPGFRLQARGAGYRCSRRRLWFWQPRPH</sequence>
<name>A0A943UW91_9ACTN</name>
<evidence type="ECO:0000259" key="2">
    <source>
        <dbReference type="Pfam" id="PF12801"/>
    </source>
</evidence>
<feature type="transmembrane region" description="Helical" evidence="1">
    <location>
        <begin position="119"/>
        <end position="152"/>
    </location>
</feature>
<organism evidence="3 4">
    <name type="scientific">Slackia piriformis</name>
    <dbReference type="NCBI Taxonomy" id="626934"/>
    <lineage>
        <taxon>Bacteria</taxon>
        <taxon>Bacillati</taxon>
        <taxon>Actinomycetota</taxon>
        <taxon>Coriobacteriia</taxon>
        <taxon>Eggerthellales</taxon>
        <taxon>Eggerthellaceae</taxon>
        <taxon>Slackia</taxon>
    </lineage>
</organism>
<feature type="transmembrane region" description="Helical" evidence="1">
    <location>
        <begin position="41"/>
        <end position="69"/>
    </location>
</feature>
<evidence type="ECO:0000256" key="1">
    <source>
        <dbReference type="SAM" id="Phobius"/>
    </source>
</evidence>
<dbReference type="Proteomes" id="UP000727506">
    <property type="component" value="Unassembled WGS sequence"/>
</dbReference>
<reference evidence="3" key="1">
    <citation type="submission" date="2021-02" db="EMBL/GenBank/DDBJ databases">
        <title>Infant gut strain persistence is associated with maternal origin, phylogeny, and functional potential including surface adhesion and iron acquisition.</title>
        <authorList>
            <person name="Lou Y.C."/>
        </authorList>
    </citation>
    <scope>NUCLEOTIDE SEQUENCE</scope>
    <source>
        <strain evidence="3">L2_039_000G1_dasL2_039_000G1_concoct_11</strain>
    </source>
</reference>
<feature type="domain" description="4Fe-4S ferredoxin-type" evidence="2">
    <location>
        <begin position="168"/>
        <end position="206"/>
    </location>
</feature>
<dbReference type="Pfam" id="PF12801">
    <property type="entry name" value="Fer4_5"/>
    <property type="match status" value="3"/>
</dbReference>